<proteinExistence type="inferred from homology"/>
<reference evidence="9 10" key="1">
    <citation type="submission" date="2020-08" db="EMBL/GenBank/DDBJ databases">
        <title>Plant Genome Project.</title>
        <authorList>
            <person name="Zhang R.-G."/>
        </authorList>
    </citation>
    <scope>NUCLEOTIDE SEQUENCE [LARGE SCALE GENOMIC DNA]</scope>
    <source>
        <tissue evidence="9">Rhizome</tissue>
    </source>
</reference>
<dbReference type="Gene3D" id="2.40.70.10">
    <property type="entry name" value="Acid Proteases"/>
    <property type="match status" value="2"/>
</dbReference>
<evidence type="ECO:0000256" key="2">
    <source>
        <dbReference type="ARBA" id="ARBA00022670"/>
    </source>
</evidence>
<evidence type="ECO:0000313" key="9">
    <source>
        <dbReference type="EMBL" id="KAG6514315.1"/>
    </source>
</evidence>
<keyword evidence="3" id="KW-0064">Aspartyl protease</keyword>
<dbReference type="InterPro" id="IPR033121">
    <property type="entry name" value="PEPTIDASE_A1"/>
</dbReference>
<dbReference type="InterPro" id="IPR032861">
    <property type="entry name" value="TAXi_N"/>
</dbReference>
<dbReference type="InterPro" id="IPR001969">
    <property type="entry name" value="Aspartic_peptidase_AS"/>
</dbReference>
<evidence type="ECO:0000259" key="8">
    <source>
        <dbReference type="PROSITE" id="PS51767"/>
    </source>
</evidence>
<feature type="compositionally biased region" description="Basic residues" evidence="6">
    <location>
        <begin position="59"/>
        <end position="70"/>
    </location>
</feature>
<dbReference type="Pfam" id="PF14541">
    <property type="entry name" value="TAXi_C"/>
    <property type="match status" value="1"/>
</dbReference>
<dbReference type="GO" id="GO:0004190">
    <property type="term" value="F:aspartic-type endopeptidase activity"/>
    <property type="evidence" value="ECO:0007669"/>
    <property type="project" value="UniProtKB-KW"/>
</dbReference>
<accession>A0A8J5GUN4</accession>
<comment type="similarity">
    <text evidence="1">Belongs to the peptidase A1 family.</text>
</comment>
<dbReference type="AlphaFoldDB" id="A0A8J5GUN4"/>
<feature type="chain" id="PRO_5035296070" description="Peptidase A1 domain-containing protein" evidence="7">
    <location>
        <begin position="24"/>
        <end position="561"/>
    </location>
</feature>
<dbReference type="CDD" id="cd05476">
    <property type="entry name" value="pepsin_A_like_plant"/>
    <property type="match status" value="1"/>
</dbReference>
<dbReference type="GO" id="GO:0005576">
    <property type="term" value="C:extracellular region"/>
    <property type="evidence" value="ECO:0007669"/>
    <property type="project" value="TreeGrafter"/>
</dbReference>
<protein>
    <recommendedName>
        <fullName evidence="8">Peptidase A1 domain-containing protein</fullName>
    </recommendedName>
</protein>
<comment type="caution">
    <text evidence="9">The sequence shown here is derived from an EMBL/GenBank/DDBJ whole genome shotgun (WGS) entry which is preliminary data.</text>
</comment>
<dbReference type="EMBL" id="JACMSC010000007">
    <property type="protein sequence ID" value="KAG6514315.1"/>
    <property type="molecule type" value="Genomic_DNA"/>
</dbReference>
<dbReference type="InterPro" id="IPR034161">
    <property type="entry name" value="Pepsin-like_plant"/>
</dbReference>
<dbReference type="InterPro" id="IPR021109">
    <property type="entry name" value="Peptidase_aspartic_dom_sf"/>
</dbReference>
<feature type="domain" description="Peptidase A1" evidence="8">
    <location>
        <begin position="86"/>
        <end position="489"/>
    </location>
</feature>
<sequence length="561" mass="60541">MQAFMAPLFLLLLLCDQLLVIDGARPDSVVFPLSHSLSRSQNSNFSTLQHLKSSALHSAARHRSRRHAPERRRQQVSLPLSPGSDYTLSVSVGAPSAPIIVSLYMDTGSDLVWFPCSPFECMLCEGKPSYPPLHPPLPPPPASRQVTCGSAACSAVHSGLPASDLCAIAACTLDDIETDSCSAPCPRFYYAYGDGSLVARLRRGPLSLHGSSAPSAAPLRLQNFTFACAHSALAEPVGVAGFGRGPLSLPAQLAALSPSLAARFSYCLVSHSFQQDRLLRPSPLILGRTEPKPSEPDQDPPFVYTPLLHNPKHPYFYSVGLESLSIGPSRVRAPPELRDVDRRGNGGMVVDSGTTFTMLPAETYTSLANEFNRQMSRAGFERAAEAEERTGLRPCYFFEDRVADRRSVPGLALHFAGNASVALPRRNYFMGFESGGRRVGCLMPKKKKNMASSLFSSSSPTSLSHRLSHDYRPSAGRPATVDWIAVGFRPDGSPNPAVSWPKFLATLADAALPIPAVIRSDHDRIPAGSWPESTALCLLASRQILATKRSDSDQMAPEIGP</sequence>
<evidence type="ECO:0000256" key="3">
    <source>
        <dbReference type="ARBA" id="ARBA00022750"/>
    </source>
</evidence>
<feature type="signal peptide" evidence="7">
    <location>
        <begin position="1"/>
        <end position="23"/>
    </location>
</feature>
<keyword evidence="4" id="KW-0378">Hydrolase</keyword>
<dbReference type="SUPFAM" id="SSF50630">
    <property type="entry name" value="Acid proteases"/>
    <property type="match status" value="1"/>
</dbReference>
<evidence type="ECO:0000256" key="5">
    <source>
        <dbReference type="ARBA" id="ARBA00023180"/>
    </source>
</evidence>
<organism evidence="9 10">
    <name type="scientific">Zingiber officinale</name>
    <name type="common">Ginger</name>
    <name type="synonym">Amomum zingiber</name>
    <dbReference type="NCBI Taxonomy" id="94328"/>
    <lineage>
        <taxon>Eukaryota</taxon>
        <taxon>Viridiplantae</taxon>
        <taxon>Streptophyta</taxon>
        <taxon>Embryophyta</taxon>
        <taxon>Tracheophyta</taxon>
        <taxon>Spermatophyta</taxon>
        <taxon>Magnoliopsida</taxon>
        <taxon>Liliopsida</taxon>
        <taxon>Zingiberales</taxon>
        <taxon>Zingiberaceae</taxon>
        <taxon>Zingiber</taxon>
    </lineage>
</organism>
<dbReference type="Proteomes" id="UP000734854">
    <property type="component" value="Unassembled WGS sequence"/>
</dbReference>
<dbReference type="PANTHER" id="PTHR47967:SF26">
    <property type="entry name" value="PEPTIDASE A1 DOMAIN-CONTAINING PROTEIN"/>
    <property type="match status" value="1"/>
</dbReference>
<dbReference type="PROSITE" id="PS00141">
    <property type="entry name" value="ASP_PROTEASE"/>
    <property type="match status" value="1"/>
</dbReference>
<keyword evidence="2" id="KW-0645">Protease</keyword>
<keyword evidence="10" id="KW-1185">Reference proteome</keyword>
<feature type="region of interest" description="Disordered" evidence="6">
    <location>
        <begin position="59"/>
        <end position="80"/>
    </location>
</feature>
<evidence type="ECO:0000256" key="1">
    <source>
        <dbReference type="ARBA" id="ARBA00007447"/>
    </source>
</evidence>
<evidence type="ECO:0000256" key="6">
    <source>
        <dbReference type="SAM" id="MobiDB-lite"/>
    </source>
</evidence>
<dbReference type="PANTHER" id="PTHR47967">
    <property type="entry name" value="OS07G0603500 PROTEIN-RELATED"/>
    <property type="match status" value="1"/>
</dbReference>
<gene>
    <name evidence="9" type="ORF">ZIOFF_024665</name>
</gene>
<dbReference type="PROSITE" id="PS51767">
    <property type="entry name" value="PEPTIDASE_A1"/>
    <property type="match status" value="1"/>
</dbReference>
<evidence type="ECO:0000256" key="7">
    <source>
        <dbReference type="SAM" id="SignalP"/>
    </source>
</evidence>
<dbReference type="InterPro" id="IPR051708">
    <property type="entry name" value="Plant_Aspart_Prot_A1"/>
</dbReference>
<keyword evidence="5" id="KW-0325">Glycoprotein</keyword>
<keyword evidence="7" id="KW-0732">Signal</keyword>
<evidence type="ECO:0000313" key="10">
    <source>
        <dbReference type="Proteomes" id="UP000734854"/>
    </source>
</evidence>
<dbReference type="FunFam" id="2.40.70.10:FF:000055">
    <property type="entry name" value="Probable aspartyl protease At4g16563"/>
    <property type="match status" value="1"/>
</dbReference>
<evidence type="ECO:0000256" key="4">
    <source>
        <dbReference type="ARBA" id="ARBA00022801"/>
    </source>
</evidence>
<dbReference type="GO" id="GO:0006508">
    <property type="term" value="P:proteolysis"/>
    <property type="evidence" value="ECO:0007669"/>
    <property type="project" value="UniProtKB-KW"/>
</dbReference>
<dbReference type="Pfam" id="PF14543">
    <property type="entry name" value="TAXi_N"/>
    <property type="match status" value="1"/>
</dbReference>
<dbReference type="InterPro" id="IPR032799">
    <property type="entry name" value="TAXi_C"/>
</dbReference>
<name>A0A8J5GUN4_ZINOF</name>